<reference evidence="2" key="2">
    <citation type="submission" date="2023-05" db="EMBL/GenBank/DDBJ databases">
        <authorList>
            <consortium name="Lawrence Berkeley National Laboratory"/>
            <person name="Steindorff A."/>
            <person name="Hensen N."/>
            <person name="Bonometti L."/>
            <person name="Westerberg I."/>
            <person name="Brannstrom I.O."/>
            <person name="Guillou S."/>
            <person name="Cros-Aarteil S."/>
            <person name="Calhoun S."/>
            <person name="Haridas S."/>
            <person name="Kuo A."/>
            <person name="Mondo S."/>
            <person name="Pangilinan J."/>
            <person name="Riley R."/>
            <person name="Labutti K."/>
            <person name="Andreopoulos B."/>
            <person name="Lipzen A."/>
            <person name="Chen C."/>
            <person name="Yanf M."/>
            <person name="Daum C."/>
            <person name="Ng V."/>
            <person name="Clum A."/>
            <person name="Ohm R."/>
            <person name="Martin F."/>
            <person name="Silar P."/>
            <person name="Natvig D."/>
            <person name="Lalanne C."/>
            <person name="Gautier V."/>
            <person name="Ament-Velasquez S.L."/>
            <person name="Kruys A."/>
            <person name="Hutchinson M.I."/>
            <person name="Powell A.J."/>
            <person name="Barry K."/>
            <person name="Miller A.N."/>
            <person name="Grigoriev I.V."/>
            <person name="Debuchy R."/>
            <person name="Gladieux P."/>
            <person name="Thoren M.H."/>
            <person name="Johannesson H."/>
        </authorList>
    </citation>
    <scope>NUCLEOTIDE SEQUENCE</scope>
    <source>
        <strain evidence="2">CBS 359.72</strain>
    </source>
</reference>
<feature type="compositionally biased region" description="Polar residues" evidence="1">
    <location>
        <begin position="66"/>
        <end position="77"/>
    </location>
</feature>
<proteinExistence type="predicted"/>
<evidence type="ECO:0000313" key="3">
    <source>
        <dbReference type="Proteomes" id="UP001303647"/>
    </source>
</evidence>
<feature type="region of interest" description="Disordered" evidence="1">
    <location>
        <begin position="1"/>
        <end position="94"/>
    </location>
</feature>
<dbReference type="AlphaFoldDB" id="A0AAN7CWH9"/>
<feature type="compositionally biased region" description="Basic and acidic residues" evidence="1">
    <location>
        <begin position="8"/>
        <end position="18"/>
    </location>
</feature>
<feature type="compositionally biased region" description="Low complexity" evidence="1">
    <location>
        <begin position="44"/>
        <end position="58"/>
    </location>
</feature>
<dbReference type="EMBL" id="MU857621">
    <property type="protein sequence ID" value="KAK4249674.1"/>
    <property type="molecule type" value="Genomic_DNA"/>
</dbReference>
<protein>
    <submittedName>
        <fullName evidence="2">Uncharacterized protein</fullName>
    </submittedName>
</protein>
<name>A0AAN7CWH9_9PEZI</name>
<organism evidence="2 3">
    <name type="scientific">Corynascus novoguineensis</name>
    <dbReference type="NCBI Taxonomy" id="1126955"/>
    <lineage>
        <taxon>Eukaryota</taxon>
        <taxon>Fungi</taxon>
        <taxon>Dikarya</taxon>
        <taxon>Ascomycota</taxon>
        <taxon>Pezizomycotina</taxon>
        <taxon>Sordariomycetes</taxon>
        <taxon>Sordariomycetidae</taxon>
        <taxon>Sordariales</taxon>
        <taxon>Chaetomiaceae</taxon>
        <taxon>Corynascus</taxon>
    </lineage>
</organism>
<keyword evidence="3" id="KW-1185">Reference proteome</keyword>
<accession>A0AAN7CWH9</accession>
<dbReference type="Proteomes" id="UP001303647">
    <property type="component" value="Unassembled WGS sequence"/>
</dbReference>
<reference evidence="2" key="1">
    <citation type="journal article" date="2023" name="Mol. Phylogenet. Evol.">
        <title>Genome-scale phylogeny and comparative genomics of the fungal order Sordariales.</title>
        <authorList>
            <person name="Hensen N."/>
            <person name="Bonometti L."/>
            <person name="Westerberg I."/>
            <person name="Brannstrom I.O."/>
            <person name="Guillou S."/>
            <person name="Cros-Aarteil S."/>
            <person name="Calhoun S."/>
            <person name="Haridas S."/>
            <person name="Kuo A."/>
            <person name="Mondo S."/>
            <person name="Pangilinan J."/>
            <person name="Riley R."/>
            <person name="LaButti K."/>
            <person name="Andreopoulos B."/>
            <person name="Lipzen A."/>
            <person name="Chen C."/>
            <person name="Yan M."/>
            <person name="Daum C."/>
            <person name="Ng V."/>
            <person name="Clum A."/>
            <person name="Steindorff A."/>
            <person name="Ohm R.A."/>
            <person name="Martin F."/>
            <person name="Silar P."/>
            <person name="Natvig D.O."/>
            <person name="Lalanne C."/>
            <person name="Gautier V."/>
            <person name="Ament-Velasquez S.L."/>
            <person name="Kruys A."/>
            <person name="Hutchinson M.I."/>
            <person name="Powell A.J."/>
            <person name="Barry K."/>
            <person name="Miller A.N."/>
            <person name="Grigoriev I.V."/>
            <person name="Debuchy R."/>
            <person name="Gladieux P."/>
            <person name="Hiltunen Thoren M."/>
            <person name="Johannesson H."/>
        </authorList>
    </citation>
    <scope>NUCLEOTIDE SEQUENCE</scope>
    <source>
        <strain evidence="2">CBS 359.72</strain>
    </source>
</reference>
<comment type="caution">
    <text evidence="2">The sequence shown here is derived from an EMBL/GenBank/DDBJ whole genome shotgun (WGS) entry which is preliminary data.</text>
</comment>
<evidence type="ECO:0000256" key="1">
    <source>
        <dbReference type="SAM" id="MobiDB-lite"/>
    </source>
</evidence>
<sequence length="123" mass="13787">MDFAMELDNPRKRCRDELDLQNPNGYPVAKKARQSDTDASTRDSTPSLSESTPSTPASIDVDMDVTPQQYHNHQQQAPEPKPQSRSGGGTIISGWNQFRREQYLRQGYPLAWMQSSSQGSSLT</sequence>
<gene>
    <name evidence="2" type="ORF">C7999DRAFT_39332</name>
</gene>
<evidence type="ECO:0000313" key="2">
    <source>
        <dbReference type="EMBL" id="KAK4249674.1"/>
    </source>
</evidence>